<evidence type="ECO:0000313" key="2">
    <source>
        <dbReference type="Proteomes" id="UP000092600"/>
    </source>
</evidence>
<organism evidence="1 2">
    <name type="scientific">Ananas comosus</name>
    <name type="common">Pineapple</name>
    <name type="synonym">Ananas ananas</name>
    <dbReference type="NCBI Taxonomy" id="4615"/>
    <lineage>
        <taxon>Eukaryota</taxon>
        <taxon>Viridiplantae</taxon>
        <taxon>Streptophyta</taxon>
        <taxon>Embryophyta</taxon>
        <taxon>Tracheophyta</taxon>
        <taxon>Spermatophyta</taxon>
        <taxon>Magnoliopsida</taxon>
        <taxon>Liliopsida</taxon>
        <taxon>Poales</taxon>
        <taxon>Bromeliaceae</taxon>
        <taxon>Bromelioideae</taxon>
        <taxon>Ananas</taxon>
    </lineage>
</organism>
<name>A0A199UDD0_ANACO</name>
<comment type="caution">
    <text evidence="1">The sequence shown here is derived from an EMBL/GenBank/DDBJ whole genome shotgun (WGS) entry which is preliminary data.</text>
</comment>
<protein>
    <submittedName>
        <fullName evidence="1">Uncharacterized protein</fullName>
    </submittedName>
</protein>
<gene>
    <name evidence="1" type="ORF">ACMD2_20370</name>
</gene>
<dbReference type="EMBL" id="LSRQ01008421">
    <property type="protein sequence ID" value="OAY62862.1"/>
    <property type="molecule type" value="Genomic_DNA"/>
</dbReference>
<reference evidence="1 2" key="1">
    <citation type="journal article" date="2016" name="DNA Res.">
        <title>The draft genome of MD-2 pineapple using hybrid error correction of long reads.</title>
        <authorList>
            <person name="Redwan R.M."/>
            <person name="Saidin A."/>
            <person name="Kumar S.V."/>
        </authorList>
    </citation>
    <scope>NUCLEOTIDE SEQUENCE [LARGE SCALE GENOMIC DNA]</scope>
    <source>
        <strain evidence="2">cv. MD2</strain>
        <tissue evidence="1">Leaf</tissue>
    </source>
</reference>
<sequence>MMILENEAKNGAIKMSKGETMDLGGKPLEKETHFQAETRAREQNHKRSLKTFTRFFVGFQSIKDGSI</sequence>
<accession>A0A199UDD0</accession>
<dbReference type="Proteomes" id="UP000092600">
    <property type="component" value="Unassembled WGS sequence"/>
</dbReference>
<dbReference type="AlphaFoldDB" id="A0A199UDD0"/>
<proteinExistence type="predicted"/>
<evidence type="ECO:0000313" key="1">
    <source>
        <dbReference type="EMBL" id="OAY62862.1"/>
    </source>
</evidence>